<feature type="compositionally biased region" description="Basic and acidic residues" evidence="1">
    <location>
        <begin position="10"/>
        <end position="19"/>
    </location>
</feature>
<evidence type="ECO:0000313" key="3">
    <source>
        <dbReference type="Proteomes" id="UP000315349"/>
    </source>
</evidence>
<gene>
    <name evidence="2" type="ORF">Spb1_40510</name>
</gene>
<sequence>MYASSVPVEENDKTVRDESGDSGGKFAVARRESLIKMAILKTAGHGYYGSQGTLRNRQVHRGLIPSERSFSEQKFSTAR</sequence>
<evidence type="ECO:0000256" key="1">
    <source>
        <dbReference type="SAM" id="MobiDB-lite"/>
    </source>
</evidence>
<proteinExistence type="predicted"/>
<reference evidence="2 3" key="1">
    <citation type="submission" date="2019-02" db="EMBL/GenBank/DDBJ databases">
        <title>Deep-cultivation of Planctomycetes and their phenomic and genomic characterization uncovers novel biology.</title>
        <authorList>
            <person name="Wiegand S."/>
            <person name="Jogler M."/>
            <person name="Boedeker C."/>
            <person name="Pinto D."/>
            <person name="Vollmers J."/>
            <person name="Rivas-Marin E."/>
            <person name="Kohn T."/>
            <person name="Peeters S.H."/>
            <person name="Heuer A."/>
            <person name="Rast P."/>
            <person name="Oberbeckmann S."/>
            <person name="Bunk B."/>
            <person name="Jeske O."/>
            <person name="Meyerdierks A."/>
            <person name="Storesund J.E."/>
            <person name="Kallscheuer N."/>
            <person name="Luecker S."/>
            <person name="Lage O.M."/>
            <person name="Pohl T."/>
            <person name="Merkel B.J."/>
            <person name="Hornburger P."/>
            <person name="Mueller R.-W."/>
            <person name="Bruemmer F."/>
            <person name="Labrenz M."/>
            <person name="Spormann A.M."/>
            <person name="Op den Camp H."/>
            <person name="Overmann J."/>
            <person name="Amann R."/>
            <person name="Jetten M.S.M."/>
            <person name="Mascher T."/>
            <person name="Medema M.H."/>
            <person name="Devos D.P."/>
            <person name="Kaster A.-K."/>
            <person name="Ovreas L."/>
            <person name="Rohde M."/>
            <person name="Galperin M.Y."/>
            <person name="Jogler C."/>
        </authorList>
    </citation>
    <scope>NUCLEOTIDE SEQUENCE [LARGE SCALE GENOMIC DNA]</scope>
    <source>
        <strain evidence="2 3">Spb1</strain>
    </source>
</reference>
<dbReference type="Proteomes" id="UP000315349">
    <property type="component" value="Chromosome"/>
</dbReference>
<evidence type="ECO:0000313" key="2">
    <source>
        <dbReference type="EMBL" id="QDV32103.1"/>
    </source>
</evidence>
<feature type="region of interest" description="Disordered" evidence="1">
    <location>
        <begin position="60"/>
        <end position="79"/>
    </location>
</feature>
<name>A0A518GU50_9PLAN</name>
<dbReference type="KEGG" id="peh:Spb1_40510"/>
<feature type="region of interest" description="Disordered" evidence="1">
    <location>
        <begin position="1"/>
        <end position="24"/>
    </location>
</feature>
<dbReference type="EMBL" id="CP036299">
    <property type="protein sequence ID" value="QDV32103.1"/>
    <property type="molecule type" value="Genomic_DNA"/>
</dbReference>
<organism evidence="2 3">
    <name type="scientific">Planctopirus ephydatiae</name>
    <dbReference type="NCBI Taxonomy" id="2528019"/>
    <lineage>
        <taxon>Bacteria</taxon>
        <taxon>Pseudomonadati</taxon>
        <taxon>Planctomycetota</taxon>
        <taxon>Planctomycetia</taxon>
        <taxon>Planctomycetales</taxon>
        <taxon>Planctomycetaceae</taxon>
        <taxon>Planctopirus</taxon>
    </lineage>
</organism>
<dbReference type="AlphaFoldDB" id="A0A518GU50"/>
<keyword evidence="3" id="KW-1185">Reference proteome</keyword>
<protein>
    <submittedName>
        <fullName evidence="2">Uncharacterized protein</fullName>
    </submittedName>
</protein>
<accession>A0A518GU50</accession>